<keyword evidence="2 10" id="KW-0812">Transmembrane</keyword>
<dbReference type="InterPro" id="IPR002870">
    <property type="entry name" value="Peptidase_M12B_N"/>
</dbReference>
<dbReference type="PROSITE" id="PS00427">
    <property type="entry name" value="DISINTEGRIN_1"/>
    <property type="match status" value="1"/>
</dbReference>
<keyword evidence="4 10" id="KW-0472">Membrane</keyword>
<feature type="domain" description="Disintegrin" evidence="13">
    <location>
        <begin position="400"/>
        <end position="486"/>
    </location>
</feature>
<evidence type="ECO:0000256" key="1">
    <source>
        <dbReference type="ARBA" id="ARBA00004479"/>
    </source>
</evidence>
<evidence type="ECO:0000256" key="10">
    <source>
        <dbReference type="SAM" id="Phobius"/>
    </source>
</evidence>
<evidence type="ECO:0000256" key="6">
    <source>
        <dbReference type="PROSITE-ProRule" id="PRU00068"/>
    </source>
</evidence>
<dbReference type="InterPro" id="IPR024079">
    <property type="entry name" value="MetalloPept_cat_dom_sf"/>
</dbReference>
<accession>A0A3Q3AJP5</accession>
<keyword evidence="8" id="KW-0862">Zinc</keyword>
<feature type="active site" evidence="8">
    <location>
        <position position="327"/>
    </location>
</feature>
<dbReference type="OMA" id="GVCNHKN"/>
<dbReference type="GO" id="GO:0046872">
    <property type="term" value="F:metal ion binding"/>
    <property type="evidence" value="ECO:0007669"/>
    <property type="project" value="UniProtKB-KW"/>
</dbReference>
<evidence type="ECO:0000313" key="16">
    <source>
        <dbReference type="Proteomes" id="UP000264800"/>
    </source>
</evidence>
<feature type="domain" description="Peptidase M12B" evidence="14">
    <location>
        <begin position="194"/>
        <end position="392"/>
    </location>
</feature>
<feature type="disulfide bond" evidence="7">
    <location>
        <begin position="624"/>
        <end position="634"/>
    </location>
</feature>
<feature type="chain" id="PRO_5018745671" evidence="11">
    <location>
        <begin position="22"/>
        <end position="867"/>
    </location>
</feature>
<feature type="binding site" evidence="8">
    <location>
        <position position="336"/>
    </location>
    <ligand>
        <name>Zn(2+)</name>
        <dbReference type="ChEBI" id="CHEBI:29105"/>
        <note>catalytic</note>
    </ligand>
</feature>
<dbReference type="GO" id="GO:0006508">
    <property type="term" value="P:proteolysis"/>
    <property type="evidence" value="ECO:0007669"/>
    <property type="project" value="InterPro"/>
</dbReference>
<dbReference type="PROSITE" id="PS01186">
    <property type="entry name" value="EGF_2"/>
    <property type="match status" value="1"/>
</dbReference>
<dbReference type="Pfam" id="PF08516">
    <property type="entry name" value="ADAM_CR"/>
    <property type="match status" value="1"/>
</dbReference>
<evidence type="ECO:0000256" key="5">
    <source>
        <dbReference type="ARBA" id="ARBA00023157"/>
    </source>
</evidence>
<protein>
    <submittedName>
        <fullName evidence="15">Zinc metalloproteinase-disintegrin-like 8</fullName>
    </submittedName>
</protein>
<dbReference type="KEGG" id="kmr:108250654"/>
<dbReference type="Proteomes" id="UP000264800">
    <property type="component" value="Unplaced"/>
</dbReference>
<dbReference type="Pfam" id="PF01562">
    <property type="entry name" value="Pep_M12B_propep"/>
    <property type="match status" value="1"/>
</dbReference>
<dbReference type="RefSeq" id="XP_037836947.1">
    <property type="nucleotide sequence ID" value="XM_037981019.1"/>
</dbReference>
<dbReference type="SMART" id="SM00608">
    <property type="entry name" value="ACR"/>
    <property type="match status" value="1"/>
</dbReference>
<feature type="binding site" evidence="8">
    <location>
        <position position="330"/>
    </location>
    <ligand>
        <name>Zn(2+)</name>
        <dbReference type="ChEBI" id="CHEBI:29105"/>
        <note>catalytic</note>
    </ligand>
</feature>
<evidence type="ECO:0000256" key="8">
    <source>
        <dbReference type="PROSITE-ProRule" id="PRU00276"/>
    </source>
</evidence>
<dbReference type="InterPro" id="IPR006586">
    <property type="entry name" value="ADAM_Cys-rich"/>
</dbReference>
<feature type="compositionally biased region" description="Basic and acidic residues" evidence="9">
    <location>
        <begin position="141"/>
        <end position="152"/>
    </location>
</feature>
<proteinExistence type="predicted"/>
<dbReference type="InterPro" id="IPR018358">
    <property type="entry name" value="Disintegrin_CS"/>
</dbReference>
<evidence type="ECO:0000256" key="4">
    <source>
        <dbReference type="ARBA" id="ARBA00023136"/>
    </source>
</evidence>
<dbReference type="SMART" id="SM00050">
    <property type="entry name" value="DISIN"/>
    <property type="match status" value="1"/>
</dbReference>
<dbReference type="GO" id="GO:0016020">
    <property type="term" value="C:membrane"/>
    <property type="evidence" value="ECO:0007669"/>
    <property type="project" value="UniProtKB-SubCell"/>
</dbReference>
<dbReference type="PROSITE" id="PS50026">
    <property type="entry name" value="EGF_3"/>
    <property type="match status" value="1"/>
</dbReference>
<feature type="transmembrane region" description="Helical" evidence="10">
    <location>
        <begin position="664"/>
        <end position="689"/>
    </location>
</feature>
<dbReference type="PRINTS" id="PR00289">
    <property type="entry name" value="DISINTEGRIN"/>
</dbReference>
<feature type="region of interest" description="Disordered" evidence="9">
    <location>
        <begin position="697"/>
        <end position="721"/>
    </location>
</feature>
<reference evidence="15" key="1">
    <citation type="submission" date="2025-08" db="UniProtKB">
        <authorList>
            <consortium name="Ensembl"/>
        </authorList>
    </citation>
    <scope>IDENTIFICATION</scope>
</reference>
<dbReference type="GO" id="GO:0051044">
    <property type="term" value="P:positive regulation of membrane protein ectodomain proteolysis"/>
    <property type="evidence" value="ECO:0007669"/>
    <property type="project" value="TreeGrafter"/>
</dbReference>
<dbReference type="GO" id="GO:0004222">
    <property type="term" value="F:metalloendopeptidase activity"/>
    <property type="evidence" value="ECO:0007669"/>
    <property type="project" value="InterPro"/>
</dbReference>
<feature type="region of interest" description="Disordered" evidence="9">
    <location>
        <begin position="741"/>
        <end position="867"/>
    </location>
</feature>
<dbReference type="FunFam" id="3.40.390.10:FF:000002">
    <property type="entry name" value="Disintegrin and metalloproteinase domain-containing protein 22"/>
    <property type="match status" value="1"/>
</dbReference>
<evidence type="ECO:0000259" key="13">
    <source>
        <dbReference type="PROSITE" id="PS50214"/>
    </source>
</evidence>
<feature type="domain" description="EGF-like" evidence="12">
    <location>
        <begin position="620"/>
        <end position="652"/>
    </location>
</feature>
<keyword evidence="5 7" id="KW-1015">Disulfide bond</keyword>
<dbReference type="GeneID" id="108250654"/>
<keyword evidence="3 10" id="KW-1133">Transmembrane helix</keyword>
<dbReference type="GO" id="GO:0022407">
    <property type="term" value="P:regulation of cell-cell adhesion"/>
    <property type="evidence" value="ECO:0007669"/>
    <property type="project" value="TreeGrafter"/>
</dbReference>
<dbReference type="CTD" id="100005593"/>
<dbReference type="STRING" id="37003.ENSKMAP00000016948"/>
<evidence type="ECO:0000256" key="2">
    <source>
        <dbReference type="ARBA" id="ARBA00022692"/>
    </source>
</evidence>
<dbReference type="InterPro" id="IPR001762">
    <property type="entry name" value="Disintegrin_dom"/>
</dbReference>
<feature type="compositionally biased region" description="Pro residues" evidence="9">
    <location>
        <begin position="838"/>
        <end position="854"/>
    </location>
</feature>
<name>A0A3Q3AJP5_KRYMA</name>
<feature type="compositionally biased region" description="Pro residues" evidence="9">
    <location>
        <begin position="746"/>
        <end position="766"/>
    </location>
</feature>
<feature type="region of interest" description="Disordered" evidence="9">
    <location>
        <begin position="141"/>
        <end position="185"/>
    </location>
</feature>
<feature type="disulfide bond" evidence="6">
    <location>
        <begin position="458"/>
        <end position="478"/>
    </location>
</feature>
<dbReference type="GO" id="GO:0050839">
    <property type="term" value="F:cell adhesion molecule binding"/>
    <property type="evidence" value="ECO:0007669"/>
    <property type="project" value="TreeGrafter"/>
</dbReference>
<dbReference type="AlphaFoldDB" id="A0A3Q3AJP5"/>
<dbReference type="FunFam" id="4.10.70.10:FF:000001">
    <property type="entry name" value="Disintegrin and metalloproteinase domain-containing protein 22"/>
    <property type="match status" value="1"/>
</dbReference>
<feature type="binding site" evidence="8">
    <location>
        <position position="326"/>
    </location>
    <ligand>
        <name>Zn(2+)</name>
        <dbReference type="ChEBI" id="CHEBI:29105"/>
        <note>catalytic</note>
    </ligand>
</feature>
<comment type="caution">
    <text evidence="7">Lacks conserved residue(s) required for the propagation of feature annotation.</text>
</comment>
<dbReference type="InterPro" id="IPR000742">
    <property type="entry name" value="EGF"/>
</dbReference>
<dbReference type="InterPro" id="IPR034027">
    <property type="entry name" value="Reprolysin_adamalysin"/>
</dbReference>
<dbReference type="InterPro" id="IPR036436">
    <property type="entry name" value="Disintegrin_dom_sf"/>
</dbReference>
<dbReference type="GO" id="GO:0002693">
    <property type="term" value="P:positive regulation of cellular extravasation"/>
    <property type="evidence" value="ECO:0007669"/>
    <property type="project" value="TreeGrafter"/>
</dbReference>
<dbReference type="Pfam" id="PF00200">
    <property type="entry name" value="Disintegrin"/>
    <property type="match status" value="1"/>
</dbReference>
<dbReference type="Gene3D" id="4.10.70.10">
    <property type="entry name" value="Disintegrin domain"/>
    <property type="match status" value="1"/>
</dbReference>
<feature type="compositionally biased region" description="Pro residues" evidence="9">
    <location>
        <begin position="799"/>
        <end position="830"/>
    </location>
</feature>
<dbReference type="InterPro" id="IPR001590">
    <property type="entry name" value="Peptidase_M12B"/>
</dbReference>
<dbReference type="PROSITE" id="PS50214">
    <property type="entry name" value="DISINTEGRIN_2"/>
    <property type="match status" value="1"/>
</dbReference>
<sequence>MFPLWLFWAGLELSSGLLSHAQNYEVVRPRRRPERRTRSLQVSQIYPDEVQYDLTVGGRNLTVQLEKNWNLLGENYTETYYSEDGKRVTTTPTQEFCFYHGRVAGEADSSVSVGICSGLSGFLTVRQQLYRIEPLGRTDGEEHAVYKQERPKVSGRPGSGSRTSRLYDQNQNPQPAGLLGSSSSKTKRLSAPQRFVELFVVADNTEYQRYGEQTTSRILGVVNHIDKLYRALNIRVILVGLEVWSYRDYISVDPKPETTLDHFLAWRKADLLPRVKHDNAQFVTGRVFGNDTVGLANKFAMCTENSGGVNQDHQENLLGLASTVAHEMGHNLGLSHDAAGCVCGPMGSSDCVMTEKLRPEGQAFPEFFSGCSEQQLSDFMERAQPGCLHRPVSVRTVAPGPSCGNALLDPGEDCDCGTEEECQNPCCDATTCRLTAGSQCADGLCCESCQVKASGSVCRESAGVCDLPEFCTGQSPECPEDSFQMNGEPCLDQAGFCYNGRCPTREQHCWRLFGEGAKVGPDLCFNLNKRGEEDANCGRGQSGVLPCSAADVKCGSAFCVGGGESITGKRSGYTVFSLECKLSVENDRTRNIDMVPNGTKCGPNKVCLGSRCVDVSVYGRKEDCAKKCNNNGVCDHRKLCHCDAGWAPPNCDTKYSDLPPAQNVAAAAVAAALSSLLVMALLIAGLMCCRRSSYARRRRRTTSPPGRLTPTFQRTGVRDRPEISQPTLMESTANQACSPLVVPVSPRTPAPQIKPVPPLKPLPPANKPQVKGVRTSPPPEPGVKLTPPPEPRVKLTRAPEPPVKPSPPPEPPVKPSPPPESRVKLTPPPDPRVKLTPAPGPPPPPRRPAKPGPLRPEESGAPRHRQV</sequence>
<dbReference type="CDD" id="cd04269">
    <property type="entry name" value="ZnMc_adamalysin_II_like"/>
    <property type="match status" value="1"/>
</dbReference>
<keyword evidence="7" id="KW-0245">EGF-like domain</keyword>
<dbReference type="Pfam" id="PF01421">
    <property type="entry name" value="Reprolysin"/>
    <property type="match status" value="1"/>
</dbReference>
<reference evidence="15" key="2">
    <citation type="submission" date="2025-09" db="UniProtKB">
        <authorList>
            <consortium name="Ensembl"/>
        </authorList>
    </citation>
    <scope>IDENTIFICATION</scope>
</reference>
<feature type="disulfide bond" evidence="7">
    <location>
        <begin position="642"/>
        <end position="651"/>
    </location>
</feature>
<dbReference type="Ensembl" id="ENSKMAT00000017182.1">
    <property type="protein sequence ID" value="ENSKMAP00000016948.1"/>
    <property type="gene ID" value="ENSKMAG00000012653.1"/>
</dbReference>
<dbReference type="PROSITE" id="PS50215">
    <property type="entry name" value="ADAM_MEPRO"/>
    <property type="match status" value="1"/>
</dbReference>
<evidence type="ECO:0000313" key="15">
    <source>
        <dbReference type="Ensembl" id="ENSKMAP00000016948.1"/>
    </source>
</evidence>
<dbReference type="SUPFAM" id="SSF55486">
    <property type="entry name" value="Metalloproteases ('zincins'), catalytic domain"/>
    <property type="match status" value="1"/>
</dbReference>
<evidence type="ECO:0000256" key="3">
    <source>
        <dbReference type="ARBA" id="ARBA00022989"/>
    </source>
</evidence>
<dbReference type="Gene3D" id="3.40.390.10">
    <property type="entry name" value="Collagenase (Catalytic Domain)"/>
    <property type="match status" value="1"/>
</dbReference>
<dbReference type="SUPFAM" id="SSF57552">
    <property type="entry name" value="Blood coagulation inhibitor (disintegrin)"/>
    <property type="match status" value="1"/>
</dbReference>
<keyword evidence="16" id="KW-1185">Reference proteome</keyword>
<dbReference type="OrthoDB" id="5951731at2759"/>
<evidence type="ECO:0000259" key="14">
    <source>
        <dbReference type="PROSITE" id="PS50215"/>
    </source>
</evidence>
<organism evidence="15 16">
    <name type="scientific">Kryptolebias marmoratus</name>
    <name type="common">Mangrove killifish</name>
    <name type="synonym">Rivulus marmoratus</name>
    <dbReference type="NCBI Taxonomy" id="37003"/>
    <lineage>
        <taxon>Eukaryota</taxon>
        <taxon>Metazoa</taxon>
        <taxon>Chordata</taxon>
        <taxon>Craniata</taxon>
        <taxon>Vertebrata</taxon>
        <taxon>Euteleostomi</taxon>
        <taxon>Actinopterygii</taxon>
        <taxon>Neopterygii</taxon>
        <taxon>Teleostei</taxon>
        <taxon>Neoteleostei</taxon>
        <taxon>Acanthomorphata</taxon>
        <taxon>Ovalentaria</taxon>
        <taxon>Atherinomorphae</taxon>
        <taxon>Cyprinodontiformes</taxon>
        <taxon>Rivulidae</taxon>
        <taxon>Kryptolebias</taxon>
    </lineage>
</organism>
<dbReference type="PANTHER" id="PTHR11905:SF20">
    <property type="entry name" value="DISINTEGRIN AND METALLOPROTEINASE DOMAIN-CONTAINING PROTEIN 8"/>
    <property type="match status" value="1"/>
</dbReference>
<feature type="compositionally biased region" description="Polar residues" evidence="9">
    <location>
        <begin position="166"/>
        <end position="184"/>
    </location>
</feature>
<evidence type="ECO:0000256" key="11">
    <source>
        <dbReference type="SAM" id="SignalP"/>
    </source>
</evidence>
<dbReference type="PANTHER" id="PTHR11905">
    <property type="entry name" value="ADAM A DISINTEGRIN AND METALLOPROTEASE DOMAIN"/>
    <property type="match status" value="1"/>
</dbReference>
<evidence type="ECO:0000256" key="7">
    <source>
        <dbReference type="PROSITE-ProRule" id="PRU00076"/>
    </source>
</evidence>
<feature type="compositionally biased region" description="Low complexity" evidence="9">
    <location>
        <begin position="154"/>
        <end position="164"/>
    </location>
</feature>
<evidence type="ECO:0000259" key="12">
    <source>
        <dbReference type="PROSITE" id="PS50026"/>
    </source>
</evidence>
<keyword evidence="8" id="KW-0479">Metal-binding</keyword>
<dbReference type="GeneTree" id="ENSGT00940000158585"/>
<feature type="signal peptide" evidence="11">
    <location>
        <begin position="1"/>
        <end position="21"/>
    </location>
</feature>
<evidence type="ECO:0000256" key="9">
    <source>
        <dbReference type="SAM" id="MobiDB-lite"/>
    </source>
</evidence>
<feature type="compositionally biased region" description="Pro residues" evidence="9">
    <location>
        <begin position="776"/>
        <end position="790"/>
    </location>
</feature>
<keyword evidence="11" id="KW-0732">Signal</keyword>
<dbReference type="GO" id="GO:0006954">
    <property type="term" value="P:inflammatory response"/>
    <property type="evidence" value="ECO:0007669"/>
    <property type="project" value="TreeGrafter"/>
</dbReference>
<comment type="subcellular location">
    <subcellularLocation>
        <location evidence="1">Membrane</location>
        <topology evidence="1">Single-pass type I membrane protein</topology>
    </subcellularLocation>
</comment>
<feature type="compositionally biased region" description="Low complexity" evidence="9">
    <location>
        <begin position="702"/>
        <end position="711"/>
    </location>
</feature>